<evidence type="ECO:0000259" key="1">
    <source>
        <dbReference type="Pfam" id="PF00155"/>
    </source>
</evidence>
<dbReference type="PANTHER" id="PTHR46577">
    <property type="entry name" value="HTH-TYPE TRANSCRIPTIONAL REGULATORY PROTEIN GABR"/>
    <property type="match status" value="1"/>
</dbReference>
<dbReference type="Gene3D" id="3.40.640.10">
    <property type="entry name" value="Type I PLP-dependent aspartate aminotransferase-like (Major domain)"/>
    <property type="match status" value="1"/>
</dbReference>
<evidence type="ECO:0000313" key="3">
    <source>
        <dbReference type="Proteomes" id="UP000654345"/>
    </source>
</evidence>
<dbReference type="Pfam" id="PF00155">
    <property type="entry name" value="Aminotran_1_2"/>
    <property type="match status" value="1"/>
</dbReference>
<dbReference type="Proteomes" id="UP000654345">
    <property type="component" value="Unassembled WGS sequence"/>
</dbReference>
<dbReference type="RefSeq" id="WP_201373063.1">
    <property type="nucleotide sequence ID" value="NZ_BNJG01000002.1"/>
</dbReference>
<comment type="caution">
    <text evidence="2">The sequence shown here is derived from an EMBL/GenBank/DDBJ whole genome shotgun (WGS) entry which is preliminary data.</text>
</comment>
<accession>A0ABQ3UV71</accession>
<dbReference type="InterPro" id="IPR004839">
    <property type="entry name" value="Aminotransferase_I/II_large"/>
</dbReference>
<reference evidence="2 3" key="1">
    <citation type="journal article" date="2021" name="Int. J. Syst. Evol. Microbiol.">
        <title>Reticulibacter mediterranei gen. nov., sp. nov., within the new family Reticulibacteraceae fam. nov., and Ktedonospora formicarum gen. nov., sp. nov., Ktedonobacter robiniae sp. nov., Dictyobacter formicarum sp. nov. and Dictyobacter arantiisoli sp. nov., belonging to the class Ktedonobacteria.</title>
        <authorList>
            <person name="Yabe S."/>
            <person name="Zheng Y."/>
            <person name="Wang C.M."/>
            <person name="Sakai Y."/>
            <person name="Abe K."/>
            <person name="Yokota A."/>
            <person name="Donadio S."/>
            <person name="Cavaletti L."/>
            <person name="Monciardini P."/>
        </authorList>
    </citation>
    <scope>NUCLEOTIDE SEQUENCE [LARGE SCALE GENOMIC DNA]</scope>
    <source>
        <strain evidence="2 3">SOSP1-30</strain>
    </source>
</reference>
<dbReference type="EMBL" id="BNJG01000002">
    <property type="protein sequence ID" value="GHO56589.1"/>
    <property type="molecule type" value="Genomic_DNA"/>
</dbReference>
<dbReference type="InterPro" id="IPR051446">
    <property type="entry name" value="HTH_trans_reg/aminotransferase"/>
</dbReference>
<organism evidence="2 3">
    <name type="scientific">Ktedonobacter robiniae</name>
    <dbReference type="NCBI Taxonomy" id="2778365"/>
    <lineage>
        <taxon>Bacteria</taxon>
        <taxon>Bacillati</taxon>
        <taxon>Chloroflexota</taxon>
        <taxon>Ktedonobacteria</taxon>
        <taxon>Ktedonobacterales</taxon>
        <taxon>Ktedonobacteraceae</taxon>
        <taxon>Ktedonobacter</taxon>
    </lineage>
</organism>
<gene>
    <name evidence="2" type="ORF">KSB_50640</name>
</gene>
<keyword evidence="3" id="KW-1185">Reference proteome</keyword>
<name>A0ABQ3UV71_9CHLR</name>
<dbReference type="CDD" id="cd00609">
    <property type="entry name" value="AAT_like"/>
    <property type="match status" value="1"/>
</dbReference>
<dbReference type="InterPro" id="IPR015424">
    <property type="entry name" value="PyrdxlP-dep_Trfase"/>
</dbReference>
<dbReference type="PANTHER" id="PTHR46577:SF1">
    <property type="entry name" value="HTH-TYPE TRANSCRIPTIONAL REGULATORY PROTEIN GABR"/>
    <property type="match status" value="1"/>
</dbReference>
<evidence type="ECO:0000313" key="2">
    <source>
        <dbReference type="EMBL" id="GHO56589.1"/>
    </source>
</evidence>
<dbReference type="SUPFAM" id="SSF53383">
    <property type="entry name" value="PLP-dependent transferases"/>
    <property type="match status" value="1"/>
</dbReference>
<protein>
    <recommendedName>
        <fullName evidence="1">Aminotransferase class I/classII large domain-containing protein</fullName>
    </recommendedName>
</protein>
<feature type="domain" description="Aminotransferase class I/classII large" evidence="1">
    <location>
        <begin position="14"/>
        <end position="224"/>
    </location>
</feature>
<sequence length="232" mass="26062">MQARLAYVTPSHQYPMGITMSLARCLALLEWARTTRAWILEDDYDSEFRYRGRPLASLQGLDTHGRVIYMGSFSKSLFPALRLGYLVLPPEILEPFLALSALCGRSAPTFEQAIVADFITEGHFLRHIRRMRALYAQRQQLLIEVMQQELGETIKLEAHEAGMHIIGWLPQGVDDHLLSQLAAQQGIDVLPLSACSEQKPERAGLLLGYAGVNEQEIREGIKHLARVVKGIT</sequence>
<proteinExistence type="predicted"/>
<dbReference type="InterPro" id="IPR015421">
    <property type="entry name" value="PyrdxlP-dep_Trfase_major"/>
</dbReference>